<sequence>MKKLIAAAGIAAGGVTLVLTMQGSAQAAAPQVEAPTVASQETEARPQALSSLLGKAAVHVKAACPSVANAAGEVASNLTSSVAPESNLEGVFALDTVFDK</sequence>
<evidence type="ECO:0000313" key="3">
    <source>
        <dbReference type="Proteomes" id="UP000758701"/>
    </source>
</evidence>
<feature type="chain" id="PRO_5045762797" description="Secreted protein" evidence="1">
    <location>
        <begin position="28"/>
        <end position="100"/>
    </location>
</feature>
<proteinExistence type="predicted"/>
<reference evidence="2 3" key="1">
    <citation type="submission" date="2021-06" db="EMBL/GenBank/DDBJ databases">
        <title>Ecological speciation of a Streptomyces species isolated from different habitats and geographic origins.</title>
        <authorList>
            <person name="Wang J."/>
        </authorList>
    </citation>
    <scope>NUCLEOTIDE SEQUENCE [LARGE SCALE GENOMIC DNA]</scope>
    <source>
        <strain evidence="2 3">FXJ8.012</strain>
    </source>
</reference>
<keyword evidence="1" id="KW-0732">Signal</keyword>
<comment type="caution">
    <text evidence="2">The sequence shown here is derived from an EMBL/GenBank/DDBJ whole genome shotgun (WGS) entry which is preliminary data.</text>
</comment>
<dbReference type="RefSeq" id="WP_224310468.1">
    <property type="nucleotide sequence ID" value="NZ_JAHSST010000031.1"/>
</dbReference>
<evidence type="ECO:0000256" key="1">
    <source>
        <dbReference type="SAM" id="SignalP"/>
    </source>
</evidence>
<name>A0ABS7WGE1_STROV</name>
<gene>
    <name evidence="2" type="ORF">KVH32_34520</name>
</gene>
<accession>A0ABS7WGE1</accession>
<dbReference type="Proteomes" id="UP000758701">
    <property type="component" value="Unassembled WGS sequence"/>
</dbReference>
<protein>
    <recommendedName>
        <fullName evidence="4">Secreted protein</fullName>
    </recommendedName>
</protein>
<dbReference type="EMBL" id="JAHSTP010000025">
    <property type="protein sequence ID" value="MBZ6156236.1"/>
    <property type="molecule type" value="Genomic_DNA"/>
</dbReference>
<evidence type="ECO:0008006" key="4">
    <source>
        <dbReference type="Google" id="ProtNLM"/>
    </source>
</evidence>
<feature type="signal peptide" evidence="1">
    <location>
        <begin position="1"/>
        <end position="27"/>
    </location>
</feature>
<evidence type="ECO:0000313" key="2">
    <source>
        <dbReference type="EMBL" id="MBZ6156236.1"/>
    </source>
</evidence>
<keyword evidence="3" id="KW-1185">Reference proteome</keyword>
<organism evidence="2 3">
    <name type="scientific">Streptomyces olivaceus</name>
    <dbReference type="NCBI Taxonomy" id="47716"/>
    <lineage>
        <taxon>Bacteria</taxon>
        <taxon>Bacillati</taxon>
        <taxon>Actinomycetota</taxon>
        <taxon>Actinomycetes</taxon>
        <taxon>Kitasatosporales</taxon>
        <taxon>Streptomycetaceae</taxon>
        <taxon>Streptomyces</taxon>
    </lineage>
</organism>